<keyword evidence="4" id="KW-1185">Reference proteome</keyword>
<dbReference type="EMBL" id="CACTIH010009092">
    <property type="protein sequence ID" value="CAA3023573.1"/>
    <property type="molecule type" value="Genomic_DNA"/>
</dbReference>
<gene>
    <name evidence="3" type="ORF">OLEA9_A116662</name>
</gene>
<keyword evidence="1" id="KW-0677">Repeat</keyword>
<reference evidence="3 4" key="1">
    <citation type="submission" date="2019-12" db="EMBL/GenBank/DDBJ databases">
        <authorList>
            <person name="Alioto T."/>
            <person name="Alioto T."/>
            <person name="Gomez Garrido J."/>
        </authorList>
    </citation>
    <scope>NUCLEOTIDE SEQUENCE [LARGE SCALE GENOMIC DNA]</scope>
</reference>
<accession>A0A8S0UW36</accession>
<name>A0A8S0UW36_OLEEU</name>
<dbReference type="Proteomes" id="UP000594638">
    <property type="component" value="Unassembled WGS sequence"/>
</dbReference>
<proteinExistence type="predicted"/>
<evidence type="ECO:0000313" key="3">
    <source>
        <dbReference type="EMBL" id="CAA3023573.1"/>
    </source>
</evidence>
<evidence type="ECO:0000313" key="4">
    <source>
        <dbReference type="Proteomes" id="UP000594638"/>
    </source>
</evidence>
<dbReference type="GO" id="GO:0005524">
    <property type="term" value="F:ATP binding"/>
    <property type="evidence" value="ECO:0007669"/>
    <property type="project" value="TreeGrafter"/>
</dbReference>
<dbReference type="InterPro" id="IPR027417">
    <property type="entry name" value="P-loop_NTPase"/>
</dbReference>
<dbReference type="PANTHER" id="PTHR19211">
    <property type="entry name" value="ATP-BINDING TRANSPORT PROTEIN-RELATED"/>
    <property type="match status" value="1"/>
</dbReference>
<dbReference type="Gramene" id="OE9A116662T1">
    <property type="protein sequence ID" value="OE9A116662C1"/>
    <property type="gene ID" value="OE9A116662"/>
</dbReference>
<evidence type="ECO:0000256" key="1">
    <source>
        <dbReference type="ARBA" id="ARBA00022737"/>
    </source>
</evidence>
<dbReference type="Gene3D" id="3.40.50.300">
    <property type="entry name" value="P-loop containing nucleotide triphosphate hydrolases"/>
    <property type="match status" value="1"/>
</dbReference>
<dbReference type="SUPFAM" id="SSF52540">
    <property type="entry name" value="P-loop containing nucleoside triphosphate hydrolases"/>
    <property type="match status" value="1"/>
</dbReference>
<dbReference type="OrthoDB" id="2110130at2759"/>
<comment type="caution">
    <text evidence="3">The sequence shown here is derived from an EMBL/GenBank/DDBJ whole genome shotgun (WGS) entry which is preliminary data.</text>
</comment>
<dbReference type="InterPro" id="IPR050611">
    <property type="entry name" value="ABCF"/>
</dbReference>
<feature type="region of interest" description="Disordered" evidence="2">
    <location>
        <begin position="96"/>
        <end position="120"/>
    </location>
</feature>
<dbReference type="PANTHER" id="PTHR19211:SF117">
    <property type="entry name" value="ATP-BINDING CASSETTE SUB-FAMILY F MEMBER 3"/>
    <property type="match status" value="1"/>
</dbReference>
<organism evidence="3 4">
    <name type="scientific">Olea europaea subsp. europaea</name>
    <dbReference type="NCBI Taxonomy" id="158383"/>
    <lineage>
        <taxon>Eukaryota</taxon>
        <taxon>Viridiplantae</taxon>
        <taxon>Streptophyta</taxon>
        <taxon>Embryophyta</taxon>
        <taxon>Tracheophyta</taxon>
        <taxon>Spermatophyta</taxon>
        <taxon>Magnoliopsida</taxon>
        <taxon>eudicotyledons</taxon>
        <taxon>Gunneridae</taxon>
        <taxon>Pentapetalae</taxon>
        <taxon>asterids</taxon>
        <taxon>lamiids</taxon>
        <taxon>Lamiales</taxon>
        <taxon>Oleaceae</taxon>
        <taxon>Oleeae</taxon>
        <taxon>Olea</taxon>
    </lineage>
</organism>
<dbReference type="AlphaFoldDB" id="A0A8S0UW36"/>
<feature type="compositionally biased region" description="Basic and acidic residues" evidence="2">
    <location>
        <begin position="96"/>
        <end position="106"/>
    </location>
</feature>
<sequence>MRIVLAHALFIEPDLSLLDEPTNHLDLHVVLWLESYLVKWPRGVSDILHPQGQKLVIFRGNYDQKGFESNKRSRAHMQAPERLGHVDEVVNDPDYKFEFPSPDDRPGPPIISFRGPDTRI</sequence>
<protein>
    <submittedName>
        <fullName evidence="3">Uncharacterized protein</fullName>
    </submittedName>
</protein>
<evidence type="ECO:0000256" key="2">
    <source>
        <dbReference type="SAM" id="MobiDB-lite"/>
    </source>
</evidence>